<dbReference type="EMBL" id="CP003837">
    <property type="protein sequence ID" value="AGH43417.1"/>
    <property type="molecule type" value="Genomic_DNA"/>
</dbReference>
<feature type="transmembrane region" description="Helical" evidence="5">
    <location>
        <begin position="69"/>
        <end position="89"/>
    </location>
</feature>
<dbReference type="HOGENOM" id="CLU_034788_0_1_6"/>
<dbReference type="eggNOG" id="COG0385">
    <property type="taxonomic scope" value="Bacteria"/>
</dbReference>
<dbReference type="PATRIC" id="fig|1129794.4.peg.1296"/>
<name>K6ZRA5_9ALTE</name>
<dbReference type="PANTHER" id="PTHR10361:SF24">
    <property type="entry name" value="P3 PROTEIN"/>
    <property type="match status" value="1"/>
</dbReference>
<keyword evidence="7" id="KW-1185">Reference proteome</keyword>
<evidence type="ECO:0000256" key="3">
    <source>
        <dbReference type="ARBA" id="ARBA00022989"/>
    </source>
</evidence>
<feature type="transmembrane region" description="Helical" evidence="5">
    <location>
        <begin position="39"/>
        <end position="63"/>
    </location>
</feature>
<keyword evidence="2 5" id="KW-0812">Transmembrane</keyword>
<sequence>MSDSILTQVILPLVLALIMFGMGLSLTKQDFLELGKEPKPVAIGLFGQLLILPLLAYGIAIFFNLSEHLAVGIMILAACPGGTSSNILSQLARANLALSVSLTAVTTLICVVTTPLIIRFAIEEFNDTPVESFSLLSTTLGLIFITLIPVLVGILIRHNFANFAIRSEVFFRRLSTGFLIFMIAAITYQERTTFLTSFALLSEAVISLNLLAIGSGLLLGLIFKLVKRDTVTLGIEVGVQNSAMAMLISITFLDRPDYAIAAGIYGLAMYLGAGLLIFGARRFPTKSIAKSV</sequence>
<dbReference type="GO" id="GO:0016020">
    <property type="term" value="C:membrane"/>
    <property type="evidence" value="ECO:0007669"/>
    <property type="project" value="UniProtKB-SubCell"/>
</dbReference>
<comment type="subcellular location">
    <subcellularLocation>
        <location evidence="1">Membrane</location>
        <topology evidence="1">Multi-pass membrane protein</topology>
    </subcellularLocation>
</comment>
<feature type="transmembrane region" description="Helical" evidence="5">
    <location>
        <begin position="96"/>
        <end position="122"/>
    </location>
</feature>
<dbReference type="Pfam" id="PF01758">
    <property type="entry name" value="SBF"/>
    <property type="match status" value="1"/>
</dbReference>
<feature type="transmembrane region" description="Helical" evidence="5">
    <location>
        <begin position="231"/>
        <end position="252"/>
    </location>
</feature>
<dbReference type="KEGG" id="gps:C427_1308"/>
<dbReference type="Proteomes" id="UP000011864">
    <property type="component" value="Chromosome"/>
</dbReference>
<evidence type="ECO:0000256" key="2">
    <source>
        <dbReference type="ARBA" id="ARBA00022692"/>
    </source>
</evidence>
<feature type="transmembrane region" description="Helical" evidence="5">
    <location>
        <begin position="258"/>
        <end position="280"/>
    </location>
</feature>
<reference evidence="6 7" key="1">
    <citation type="journal article" date="2013" name="Genome Announc.">
        <title>Complete Genome Sequence of Glaciecola psychrophila Strain 170T.</title>
        <authorList>
            <person name="Yin J."/>
            <person name="Chen J."/>
            <person name="Liu G."/>
            <person name="Yu Y."/>
            <person name="Song L."/>
            <person name="Wang X."/>
            <person name="Qu X."/>
        </authorList>
    </citation>
    <scope>NUCLEOTIDE SEQUENCE [LARGE SCALE GENOMIC DNA]</scope>
    <source>
        <strain evidence="6 7">170</strain>
    </source>
</reference>
<evidence type="ECO:0000256" key="4">
    <source>
        <dbReference type="ARBA" id="ARBA00023136"/>
    </source>
</evidence>
<dbReference type="InterPro" id="IPR004710">
    <property type="entry name" value="Bilac:Na_transpt"/>
</dbReference>
<evidence type="ECO:0000256" key="1">
    <source>
        <dbReference type="ARBA" id="ARBA00004141"/>
    </source>
</evidence>
<dbReference type="PANTHER" id="PTHR10361">
    <property type="entry name" value="SODIUM-BILE ACID COTRANSPORTER"/>
    <property type="match status" value="1"/>
</dbReference>
<feature type="transmembrane region" description="Helical" evidence="5">
    <location>
        <begin position="6"/>
        <end position="27"/>
    </location>
</feature>
<keyword evidence="4 5" id="KW-0472">Membrane</keyword>
<evidence type="ECO:0000313" key="6">
    <source>
        <dbReference type="EMBL" id="AGH43417.1"/>
    </source>
</evidence>
<dbReference type="OrthoDB" id="9806785at2"/>
<organism evidence="6 7">
    <name type="scientific">Paraglaciecola psychrophila 170</name>
    <dbReference type="NCBI Taxonomy" id="1129794"/>
    <lineage>
        <taxon>Bacteria</taxon>
        <taxon>Pseudomonadati</taxon>
        <taxon>Pseudomonadota</taxon>
        <taxon>Gammaproteobacteria</taxon>
        <taxon>Alteromonadales</taxon>
        <taxon>Alteromonadaceae</taxon>
        <taxon>Paraglaciecola</taxon>
    </lineage>
</organism>
<dbReference type="RefSeq" id="WP_007639587.1">
    <property type="nucleotide sequence ID" value="NC_020514.1"/>
</dbReference>
<accession>K6ZRA5</accession>
<dbReference type="InterPro" id="IPR002657">
    <property type="entry name" value="BilAc:Na_symport/Acr3"/>
</dbReference>
<evidence type="ECO:0000256" key="5">
    <source>
        <dbReference type="SAM" id="Phobius"/>
    </source>
</evidence>
<dbReference type="Gene3D" id="1.20.1530.20">
    <property type="match status" value="1"/>
</dbReference>
<dbReference type="AlphaFoldDB" id="K6ZRA5"/>
<proteinExistence type="predicted"/>
<dbReference type="STRING" id="1129794.C427_1308"/>
<feature type="transmembrane region" description="Helical" evidence="5">
    <location>
        <begin position="194"/>
        <end position="219"/>
    </location>
</feature>
<feature type="transmembrane region" description="Helical" evidence="5">
    <location>
        <begin position="169"/>
        <end position="188"/>
    </location>
</feature>
<protein>
    <submittedName>
        <fullName evidence="6">Bile acid:sodium symporter</fullName>
    </submittedName>
</protein>
<gene>
    <name evidence="6" type="ORF">C427_1308</name>
</gene>
<evidence type="ECO:0000313" key="7">
    <source>
        <dbReference type="Proteomes" id="UP000011864"/>
    </source>
</evidence>
<feature type="transmembrane region" description="Helical" evidence="5">
    <location>
        <begin position="134"/>
        <end position="157"/>
    </location>
</feature>
<dbReference type="InterPro" id="IPR038770">
    <property type="entry name" value="Na+/solute_symporter_sf"/>
</dbReference>
<keyword evidence="3 5" id="KW-1133">Transmembrane helix</keyword>